<organism evidence="2 3">
    <name type="scientific">Steinernema carpocapsae</name>
    <name type="common">Entomopathogenic nematode</name>
    <dbReference type="NCBI Taxonomy" id="34508"/>
    <lineage>
        <taxon>Eukaryota</taxon>
        <taxon>Metazoa</taxon>
        <taxon>Ecdysozoa</taxon>
        <taxon>Nematoda</taxon>
        <taxon>Chromadorea</taxon>
        <taxon>Rhabditida</taxon>
        <taxon>Tylenchina</taxon>
        <taxon>Panagrolaimomorpha</taxon>
        <taxon>Strongyloidoidea</taxon>
        <taxon>Steinernematidae</taxon>
        <taxon>Steinernema</taxon>
    </lineage>
</organism>
<dbReference type="Proteomes" id="UP000298663">
    <property type="component" value="Unassembled WGS sequence"/>
</dbReference>
<dbReference type="EMBL" id="AZBU02000003">
    <property type="protein sequence ID" value="TKR86943.1"/>
    <property type="molecule type" value="Genomic_DNA"/>
</dbReference>
<comment type="caution">
    <text evidence="2">The sequence shown here is derived from an EMBL/GenBank/DDBJ whole genome shotgun (WGS) entry which is preliminary data.</text>
</comment>
<feature type="region of interest" description="Disordered" evidence="1">
    <location>
        <begin position="66"/>
        <end position="87"/>
    </location>
</feature>
<gene>
    <name evidence="2" type="ORF">L596_011435</name>
</gene>
<name>A0A4U5NUU1_STECR</name>
<evidence type="ECO:0000313" key="2">
    <source>
        <dbReference type="EMBL" id="TKR86943.1"/>
    </source>
</evidence>
<sequence length="114" mass="13172">MQPIVHQGLLSRRVSRVRPRSLLLIQLLLPDGARLLPFKCVLLVEVRRQLEKSNLRRRICTTSARSANHFRKSGHDGPEYPKPPRGHQVLVANSRKSAPLEMRPKWKNQIERAN</sequence>
<keyword evidence="3" id="KW-1185">Reference proteome</keyword>
<reference evidence="2 3" key="1">
    <citation type="journal article" date="2015" name="Genome Biol.">
        <title>Comparative genomics of Steinernema reveals deeply conserved gene regulatory networks.</title>
        <authorList>
            <person name="Dillman A.R."/>
            <person name="Macchietto M."/>
            <person name="Porter C.F."/>
            <person name="Rogers A."/>
            <person name="Williams B."/>
            <person name="Antoshechkin I."/>
            <person name="Lee M.M."/>
            <person name="Goodwin Z."/>
            <person name="Lu X."/>
            <person name="Lewis E.E."/>
            <person name="Goodrich-Blair H."/>
            <person name="Stock S.P."/>
            <person name="Adams B.J."/>
            <person name="Sternberg P.W."/>
            <person name="Mortazavi A."/>
        </authorList>
    </citation>
    <scope>NUCLEOTIDE SEQUENCE [LARGE SCALE GENOMIC DNA]</scope>
    <source>
        <strain evidence="2 3">ALL</strain>
    </source>
</reference>
<accession>A0A4U5NUU1</accession>
<dbReference type="AlphaFoldDB" id="A0A4U5NUU1"/>
<evidence type="ECO:0000313" key="3">
    <source>
        <dbReference type="Proteomes" id="UP000298663"/>
    </source>
</evidence>
<protein>
    <submittedName>
        <fullName evidence="2">Uncharacterized protein</fullName>
    </submittedName>
</protein>
<evidence type="ECO:0000256" key="1">
    <source>
        <dbReference type="SAM" id="MobiDB-lite"/>
    </source>
</evidence>
<proteinExistence type="predicted"/>
<reference evidence="2 3" key="2">
    <citation type="journal article" date="2019" name="G3 (Bethesda)">
        <title>Hybrid Assembly of the Genome of the Entomopathogenic Nematode Steinernema carpocapsae Identifies the X-Chromosome.</title>
        <authorList>
            <person name="Serra L."/>
            <person name="Macchietto M."/>
            <person name="Macias-Munoz A."/>
            <person name="McGill C.J."/>
            <person name="Rodriguez I.M."/>
            <person name="Rodriguez B."/>
            <person name="Murad R."/>
            <person name="Mortazavi A."/>
        </authorList>
    </citation>
    <scope>NUCLEOTIDE SEQUENCE [LARGE SCALE GENOMIC DNA]</scope>
    <source>
        <strain evidence="2 3">ALL</strain>
    </source>
</reference>